<dbReference type="InterPro" id="IPR026610">
    <property type="entry name" value="Hen1"/>
</dbReference>
<evidence type="ECO:0000256" key="8">
    <source>
        <dbReference type="ARBA" id="ARBA00029569"/>
    </source>
</evidence>
<evidence type="ECO:0000256" key="3">
    <source>
        <dbReference type="ARBA" id="ARBA00022679"/>
    </source>
</evidence>
<dbReference type="Pfam" id="PF21224">
    <property type="entry name" value="Hen1_LCD"/>
    <property type="match status" value="1"/>
</dbReference>
<feature type="domain" description="dsRNA binding" evidence="12">
    <location>
        <begin position="25"/>
        <end position="95"/>
    </location>
</feature>
<gene>
    <name evidence="13" type="primary">HEN1_2</name>
    <name evidence="13" type="ORF">g.93222</name>
</gene>
<dbReference type="Pfam" id="PF24995">
    <property type="entry name" value="DSRM_2"/>
    <property type="match status" value="1"/>
</dbReference>
<proteinExistence type="predicted"/>
<evidence type="ECO:0000256" key="1">
    <source>
        <dbReference type="ARBA" id="ARBA00001946"/>
    </source>
</evidence>
<feature type="domain" description="Small RNA 2'-O-methyltransferase Hen1 La-motif C-terminal" evidence="11">
    <location>
        <begin position="227"/>
        <end position="356"/>
    </location>
</feature>
<dbReference type="GO" id="GO:0005634">
    <property type="term" value="C:nucleus"/>
    <property type="evidence" value="ECO:0007669"/>
    <property type="project" value="TreeGrafter"/>
</dbReference>
<dbReference type="SUPFAM" id="SSF54534">
    <property type="entry name" value="FKBP-like"/>
    <property type="match status" value="1"/>
</dbReference>
<dbReference type="GO" id="GO:0030422">
    <property type="term" value="P:siRNA processing"/>
    <property type="evidence" value="ECO:0007669"/>
    <property type="project" value="TreeGrafter"/>
</dbReference>
<evidence type="ECO:0000259" key="11">
    <source>
        <dbReference type="Pfam" id="PF18441"/>
    </source>
</evidence>
<keyword evidence="7" id="KW-0694">RNA-binding</keyword>
<feature type="domain" description="PPIase FKBP-type" evidence="9">
    <location>
        <begin position="578"/>
        <end position="642"/>
    </location>
</feature>
<dbReference type="EMBL" id="GDJX01013313">
    <property type="protein sequence ID" value="JAT54623.1"/>
    <property type="molecule type" value="Transcribed_RNA"/>
</dbReference>
<reference evidence="13" key="1">
    <citation type="submission" date="2015-07" db="EMBL/GenBank/DDBJ databases">
        <title>Transcriptome Assembly of Anthurium amnicola.</title>
        <authorList>
            <person name="Suzuki J."/>
        </authorList>
    </citation>
    <scope>NUCLEOTIDE SEQUENCE</scope>
</reference>
<comment type="cofactor">
    <cofactor evidence="1">
        <name>Mg(2+)</name>
        <dbReference type="ChEBI" id="CHEBI:18420"/>
    </cofactor>
</comment>
<dbReference type="Pfam" id="PF17842">
    <property type="entry name" value="dsRBD2"/>
    <property type="match status" value="1"/>
</dbReference>
<dbReference type="Pfam" id="PF00254">
    <property type="entry name" value="FKBP_C"/>
    <property type="match status" value="1"/>
</dbReference>
<evidence type="ECO:0000256" key="2">
    <source>
        <dbReference type="ARBA" id="ARBA00022603"/>
    </source>
</evidence>
<accession>A0A1D1YJ12</accession>
<name>A0A1D1YJ12_9ARAE</name>
<dbReference type="InterPro" id="IPR056755">
    <property type="entry name" value="DSRM_2"/>
</dbReference>
<evidence type="ECO:0000259" key="10">
    <source>
        <dbReference type="Pfam" id="PF17842"/>
    </source>
</evidence>
<keyword evidence="4" id="KW-0949">S-adenosyl-L-methionine</keyword>
<dbReference type="InterPro" id="IPR001179">
    <property type="entry name" value="PPIase_FKBP_dom"/>
</dbReference>
<dbReference type="AlphaFoldDB" id="A0A1D1YJ12"/>
<dbReference type="Gene3D" id="3.10.50.40">
    <property type="match status" value="1"/>
</dbReference>
<evidence type="ECO:0000256" key="4">
    <source>
        <dbReference type="ARBA" id="ARBA00022691"/>
    </source>
</evidence>
<dbReference type="Pfam" id="PF18441">
    <property type="entry name" value="Hen1_Lam_C"/>
    <property type="match status" value="1"/>
</dbReference>
<keyword evidence="6" id="KW-0460">Magnesium</keyword>
<organism evidence="13">
    <name type="scientific">Anthurium amnicola</name>
    <dbReference type="NCBI Taxonomy" id="1678845"/>
    <lineage>
        <taxon>Eukaryota</taxon>
        <taxon>Viridiplantae</taxon>
        <taxon>Streptophyta</taxon>
        <taxon>Embryophyta</taxon>
        <taxon>Tracheophyta</taxon>
        <taxon>Spermatophyta</taxon>
        <taxon>Magnoliopsida</taxon>
        <taxon>Liliopsida</taxon>
        <taxon>Araceae</taxon>
        <taxon>Pothoideae</taxon>
        <taxon>Potheae</taxon>
        <taxon>Anthurium</taxon>
    </lineage>
</organism>
<keyword evidence="5" id="KW-0479">Metal-binding</keyword>
<dbReference type="PANTHER" id="PTHR21404:SF3">
    <property type="entry name" value="SMALL RNA 2'-O-METHYLTRANSFERASE"/>
    <property type="match status" value="1"/>
</dbReference>
<dbReference type="GO" id="GO:0008173">
    <property type="term" value="F:RNA methyltransferase activity"/>
    <property type="evidence" value="ECO:0007669"/>
    <property type="project" value="InterPro"/>
</dbReference>
<dbReference type="PANTHER" id="PTHR21404">
    <property type="entry name" value="HEN1"/>
    <property type="match status" value="1"/>
</dbReference>
<dbReference type="SUPFAM" id="SSF54768">
    <property type="entry name" value="dsRNA-binding domain-like"/>
    <property type="match status" value="1"/>
</dbReference>
<dbReference type="GO" id="GO:0003755">
    <property type="term" value="F:peptidyl-prolyl cis-trans isomerase activity"/>
    <property type="evidence" value="ECO:0007669"/>
    <property type="project" value="InterPro"/>
</dbReference>
<dbReference type="InterPro" id="IPR040813">
    <property type="entry name" value="Hen1_Lam_C"/>
</dbReference>
<evidence type="ECO:0000259" key="9">
    <source>
        <dbReference type="Pfam" id="PF00254"/>
    </source>
</evidence>
<evidence type="ECO:0000256" key="5">
    <source>
        <dbReference type="ARBA" id="ARBA00022723"/>
    </source>
</evidence>
<evidence type="ECO:0000259" key="12">
    <source>
        <dbReference type="Pfam" id="PF24995"/>
    </source>
</evidence>
<sequence>MFMEAQEMSHVVVRKPPLSAKAILHQKYGEKACYKVEEVVEPVENDCPGLAIPQRGQVLYQCQLELPGCSVTSDKFTKKKDAEQSAAKMALEKLGIQCVSKDLTPEEALDELIMRISSLFTDKFLSAIHPMVSHFRAAIEREGDSFGMVPVSIIAACDVKVNNLCKVINPKAESEPLVAVSLVLKAARLSDSVRIDDQGLSIGKIGPYSSDSRQSLIDHPMCTNDILVEALYIPSSIEKAIETFNLKVSPGLYYMDEISQRLGVKDSSYILVSRTIGKASSETRFYFSFPRFPLSSPDSSPVSHLEEDINFRASHLSGQNICGGAVLATVGYTWKSRDLFYEDVSICTYYRMLLGMIPDGCYKLSREAILAARLPFSFTTKSNWRGLSPRDLLSMFCRHHRLMEPLFSIKEISSSETQSKTLEYLKQLKSSTTGGDNLSNGEVDLIVSESDRSVTFICEVKILSKGHDPIIEYLGDNYKKQTDAIQNAALNVLSWLNKYFQQSDMPIEELPSFAFAHRIHVYPERFSQEFASCLAVHGLKKNSFSICYPLPSLSMMQPSMEENGLSPFKIEGPESGSFPSPGSLVCISYTIALVKKEESVKAILESKDEFEFELGSSGVIDLLDACVSQMCVGQSAQFIVELPSRELILAAAGQSAKHISQLSLQGCFLEYFLTVHHIAEPSEDRMEQALFSPPLSKQRVEFAVGIINSSHATSL</sequence>
<dbReference type="GO" id="GO:0008171">
    <property type="term" value="F:O-methyltransferase activity"/>
    <property type="evidence" value="ECO:0007669"/>
    <property type="project" value="InterPro"/>
</dbReference>
<protein>
    <recommendedName>
        <fullName evidence="8">Rotamase</fullName>
    </recommendedName>
</protein>
<keyword evidence="3 13" id="KW-0808">Transferase</keyword>
<feature type="non-terminal residue" evidence="13">
    <location>
        <position position="715"/>
    </location>
</feature>
<dbReference type="InterPro" id="IPR040870">
    <property type="entry name" value="HEN1_dsRBD2"/>
</dbReference>
<dbReference type="GO" id="GO:0003723">
    <property type="term" value="F:RNA binding"/>
    <property type="evidence" value="ECO:0007669"/>
    <property type="project" value="UniProtKB-KW"/>
</dbReference>
<evidence type="ECO:0000313" key="13">
    <source>
        <dbReference type="EMBL" id="JAT54623.1"/>
    </source>
</evidence>
<dbReference type="GO" id="GO:0005737">
    <property type="term" value="C:cytoplasm"/>
    <property type="evidence" value="ECO:0007669"/>
    <property type="project" value="TreeGrafter"/>
</dbReference>
<keyword evidence="2 13" id="KW-0489">Methyltransferase</keyword>
<dbReference type="GO" id="GO:0046872">
    <property type="term" value="F:metal ion binding"/>
    <property type="evidence" value="ECO:0007669"/>
    <property type="project" value="UniProtKB-KW"/>
</dbReference>
<evidence type="ECO:0000256" key="6">
    <source>
        <dbReference type="ARBA" id="ARBA00022842"/>
    </source>
</evidence>
<dbReference type="InterPro" id="IPR046357">
    <property type="entry name" value="PPIase_dom_sf"/>
</dbReference>
<dbReference type="Gene3D" id="3.30.160.20">
    <property type="match status" value="1"/>
</dbReference>
<dbReference type="GO" id="GO:0001510">
    <property type="term" value="P:RNA methylation"/>
    <property type="evidence" value="ECO:0007669"/>
    <property type="project" value="InterPro"/>
</dbReference>
<evidence type="ECO:0000256" key="7">
    <source>
        <dbReference type="ARBA" id="ARBA00022884"/>
    </source>
</evidence>
<feature type="domain" description="HEN1 double-stranded RNA binding" evidence="10">
    <location>
        <begin position="358"/>
        <end position="500"/>
    </location>
</feature>